<feature type="domain" description="Integral membrane bound transporter" evidence="6">
    <location>
        <begin position="510"/>
        <end position="636"/>
    </location>
</feature>
<evidence type="ECO:0000313" key="8">
    <source>
        <dbReference type="Proteomes" id="UP001642484"/>
    </source>
</evidence>
<dbReference type="PANTHER" id="PTHR31086">
    <property type="entry name" value="ALUMINUM-ACTIVATED MALATE TRANSPORTER 10"/>
    <property type="match status" value="1"/>
</dbReference>
<keyword evidence="2 5" id="KW-0812">Transmembrane</keyword>
<gene>
    <name evidence="7" type="ORF">CCMP2556_LOCUS16517</name>
</gene>
<evidence type="ECO:0000313" key="7">
    <source>
        <dbReference type="EMBL" id="CAK9026786.1"/>
    </source>
</evidence>
<feature type="transmembrane region" description="Helical" evidence="5">
    <location>
        <begin position="12"/>
        <end position="31"/>
    </location>
</feature>
<evidence type="ECO:0000256" key="2">
    <source>
        <dbReference type="ARBA" id="ARBA00022692"/>
    </source>
</evidence>
<dbReference type="Proteomes" id="UP001642484">
    <property type="component" value="Unassembled WGS sequence"/>
</dbReference>
<dbReference type="Pfam" id="PF13515">
    <property type="entry name" value="FUSC_2"/>
    <property type="match status" value="1"/>
</dbReference>
<keyword evidence="8" id="KW-1185">Reference proteome</keyword>
<keyword evidence="3 5" id="KW-1133">Transmembrane helix</keyword>
<feature type="transmembrane region" description="Helical" evidence="5">
    <location>
        <begin position="124"/>
        <end position="145"/>
    </location>
</feature>
<dbReference type="InterPro" id="IPR049453">
    <property type="entry name" value="Memb_transporter_dom"/>
</dbReference>
<feature type="transmembrane region" description="Helical" evidence="5">
    <location>
        <begin position="151"/>
        <end position="175"/>
    </location>
</feature>
<evidence type="ECO:0000256" key="4">
    <source>
        <dbReference type="ARBA" id="ARBA00023136"/>
    </source>
</evidence>
<proteinExistence type="predicted"/>
<keyword evidence="4 5" id="KW-0472">Membrane</keyword>
<feature type="transmembrane region" description="Helical" evidence="5">
    <location>
        <begin position="584"/>
        <end position="603"/>
    </location>
</feature>
<protein>
    <recommendedName>
        <fullName evidence="6">Integral membrane bound transporter domain-containing protein</fullName>
    </recommendedName>
</protein>
<evidence type="ECO:0000256" key="1">
    <source>
        <dbReference type="ARBA" id="ARBA00004141"/>
    </source>
</evidence>
<feature type="non-terminal residue" evidence="7">
    <location>
        <position position="891"/>
    </location>
</feature>
<feature type="transmembrane region" description="Helical" evidence="5">
    <location>
        <begin position="519"/>
        <end position="537"/>
    </location>
</feature>
<name>A0ABP0KIY4_9DINO</name>
<reference evidence="7 8" key="1">
    <citation type="submission" date="2024-02" db="EMBL/GenBank/DDBJ databases">
        <authorList>
            <person name="Chen Y."/>
            <person name="Shah S."/>
            <person name="Dougan E. K."/>
            <person name="Thang M."/>
            <person name="Chan C."/>
        </authorList>
    </citation>
    <scope>NUCLEOTIDE SEQUENCE [LARGE SCALE GENOMIC DNA]</scope>
</reference>
<dbReference type="EMBL" id="CAXAMN010008879">
    <property type="protein sequence ID" value="CAK9026786.1"/>
    <property type="molecule type" value="Genomic_DNA"/>
</dbReference>
<accession>A0ABP0KIY4</accession>
<feature type="transmembrane region" description="Helical" evidence="5">
    <location>
        <begin position="624"/>
        <end position="643"/>
    </location>
</feature>
<evidence type="ECO:0000256" key="5">
    <source>
        <dbReference type="SAM" id="Phobius"/>
    </source>
</evidence>
<sequence length="891" mass="96209">MATAFGVRSRVAFQAAGAVLISWVCGTLLASSTSVKYLEVALACVIGFATPMNHLGDTCRNGFTWITSAFVLAPLGFACCYLCFLLGGLRWNHWIVAIGLSCTAFLAILWAFAAQQLSAPRAQLAGNSATVVIALIPLLVVNTGVTQQKQVLLGAAGLLIALFVGAVIPLVLSHLPYIGALSARRQVPACAAAKLTALADLCEATAIYQLPTPAALQRHRECRLRLLAATVDLQAAVQSASMELTEPDLFPEASMLGDFKSKSEDCRRSLQMKSTMLAAGFSQVTWDLFFKGAQGELLRSAAVSAAHALRSSASRLRHLAGDEVPEVPSASWLGSGSSHASAKDCQEAAQRCRSAWENFWEAQLTAASQPQWRERVEESMLRSMPEFEKLPGVPLDLFLSGAHYFKTEGSPEGAQVAAFDEACRHCASLLGVRGACEAAASLAEMAQHAQQDWRWRLPFAGSFTGCRHWLRVPFKPQAWKTGWNKGAKFGGRMAIAILIAEIIYVNVKPHLPEDEDGLWTLITVTMAVTPVAGNSIFRGLLRLFGTFLGALLAVGTVALGGSAYTQAPSVFIMAFFNKYFEQELQFAGMVNFTTYVIVLNTLADRNDPEISDQQEVLRLATRRMLDVMIGVCLAMFANVFFFPERAVDELRARELLSFQRTAEAIRTSSVVLAGSAARAPEPEDSWDDLRADLFASAEAMNFAGDGRPGVMDLLSDAYFESQWRVAGGARVLGGALWVPCGGKSLPGHRCLEAVIGISRMLRITYMMVSLCEPGFEQGAERPLANDPMVLQALGYQGAAIGDELDRVLNLMKPRFEASGCEQHKGTPGELNETLERLEERLELLFRGAAASRARSGGLTLTAGHCGGARSAAVIKMLHGAVEAFIQACRQL</sequence>
<feature type="transmembrane region" description="Helical" evidence="5">
    <location>
        <begin position="63"/>
        <end position="87"/>
    </location>
</feature>
<organism evidence="7 8">
    <name type="scientific">Durusdinium trenchii</name>
    <dbReference type="NCBI Taxonomy" id="1381693"/>
    <lineage>
        <taxon>Eukaryota</taxon>
        <taxon>Sar</taxon>
        <taxon>Alveolata</taxon>
        <taxon>Dinophyceae</taxon>
        <taxon>Suessiales</taxon>
        <taxon>Symbiodiniaceae</taxon>
        <taxon>Durusdinium</taxon>
    </lineage>
</organism>
<comment type="subcellular location">
    <subcellularLocation>
        <location evidence="1">Membrane</location>
        <topology evidence="1">Multi-pass membrane protein</topology>
    </subcellularLocation>
</comment>
<evidence type="ECO:0000259" key="6">
    <source>
        <dbReference type="Pfam" id="PF13515"/>
    </source>
</evidence>
<feature type="transmembrane region" description="Helical" evidence="5">
    <location>
        <begin position="544"/>
        <end position="564"/>
    </location>
</feature>
<feature type="transmembrane region" description="Helical" evidence="5">
    <location>
        <begin position="93"/>
        <end position="112"/>
    </location>
</feature>
<evidence type="ECO:0000256" key="3">
    <source>
        <dbReference type="ARBA" id="ARBA00022989"/>
    </source>
</evidence>
<comment type="caution">
    <text evidence="7">The sequence shown here is derived from an EMBL/GenBank/DDBJ whole genome shotgun (WGS) entry which is preliminary data.</text>
</comment>